<comment type="caution">
    <text evidence="3">The sequence shown here is derived from an EMBL/GenBank/DDBJ whole genome shotgun (WGS) entry which is preliminary data.</text>
</comment>
<evidence type="ECO:0000256" key="1">
    <source>
        <dbReference type="SAM" id="Coils"/>
    </source>
</evidence>
<protein>
    <submittedName>
        <fullName evidence="3">Uncharacterized protein</fullName>
    </submittedName>
</protein>
<name>A0A8S3S0G0_MYTED</name>
<keyword evidence="4" id="KW-1185">Reference proteome</keyword>
<dbReference type="AlphaFoldDB" id="A0A8S3S0G0"/>
<accession>A0A8S3S0G0</accession>
<evidence type="ECO:0000313" key="3">
    <source>
        <dbReference type="EMBL" id="CAG2212433.1"/>
    </source>
</evidence>
<dbReference type="EMBL" id="CAJPWZ010001298">
    <property type="protein sequence ID" value="CAG2212433.1"/>
    <property type="molecule type" value="Genomic_DNA"/>
</dbReference>
<dbReference type="Proteomes" id="UP000683360">
    <property type="component" value="Unassembled WGS sequence"/>
</dbReference>
<evidence type="ECO:0000313" key="4">
    <source>
        <dbReference type="Proteomes" id="UP000683360"/>
    </source>
</evidence>
<reference evidence="3" key="1">
    <citation type="submission" date="2021-03" db="EMBL/GenBank/DDBJ databases">
        <authorList>
            <person name="Bekaert M."/>
        </authorList>
    </citation>
    <scope>NUCLEOTIDE SEQUENCE</scope>
</reference>
<organism evidence="3 4">
    <name type="scientific">Mytilus edulis</name>
    <name type="common">Blue mussel</name>
    <dbReference type="NCBI Taxonomy" id="6550"/>
    <lineage>
        <taxon>Eukaryota</taxon>
        <taxon>Metazoa</taxon>
        <taxon>Spiralia</taxon>
        <taxon>Lophotrochozoa</taxon>
        <taxon>Mollusca</taxon>
        <taxon>Bivalvia</taxon>
        <taxon>Autobranchia</taxon>
        <taxon>Pteriomorphia</taxon>
        <taxon>Mytilida</taxon>
        <taxon>Mytiloidea</taxon>
        <taxon>Mytilidae</taxon>
        <taxon>Mytilinae</taxon>
        <taxon>Mytilus</taxon>
    </lineage>
</organism>
<feature type="compositionally biased region" description="Basic and acidic residues" evidence="2">
    <location>
        <begin position="1"/>
        <end position="30"/>
    </location>
</feature>
<sequence length="182" mass="20787">MLAQLKKEKLKDQNQQPKDESKLNTRERTNTPDNSQKSISEIYEGYKAKSRTEHNTKATSYVINSIKNVEKEGNKFDIDHEDFTDLSSFNADILDLVTNVESMKKIYDNNLQEISQTKKQLEETKNECETLQHRHQKLASVEVREGVSYQTGCSLDAAISDDIQSIPAPVITPEYLPLEPKP</sequence>
<proteinExistence type="predicted"/>
<feature type="coiled-coil region" evidence="1">
    <location>
        <begin position="104"/>
        <end position="141"/>
    </location>
</feature>
<gene>
    <name evidence="3" type="ORF">MEDL_26406</name>
</gene>
<feature type="region of interest" description="Disordered" evidence="2">
    <location>
        <begin position="1"/>
        <end position="40"/>
    </location>
</feature>
<keyword evidence="1" id="KW-0175">Coiled coil</keyword>
<evidence type="ECO:0000256" key="2">
    <source>
        <dbReference type="SAM" id="MobiDB-lite"/>
    </source>
</evidence>